<gene>
    <name evidence="3" type="ordered locus">P9303_00951</name>
</gene>
<dbReference type="Proteomes" id="UP000002274">
    <property type="component" value="Chromosome"/>
</dbReference>
<sequence length="373" mass="39958">MRSIAANELIGENLASFTRGQLNRDGFIDIYLHTPGGAVSVGGGSVSSQTISSLPISASDQQFFQDIVLSLDQRLDAEFRFTSDKEVSDIQLYYDSEINLGGDILGLAMANNEAGRDWWELFINKPAFGADLNHLRYSLIHELGHALGLEHPFDNTDGDVVDGITDPWTSAYPEDTVMAYRSPSKGSWPNAYTVNDLEALVSIWGAETQVFSNQSEQIFGEDYSEVIIAAGGDDALFGAGGNDDLLGGIGFDLVRGGPGDDVVRGGKNADQLYGGRGNDLLRGGRGHDQLKGGVGDDLYWGGPGADLFRFSSGNDSVFDFNIADADCLGLEAGLSYSIAQQGNDLLVQTSLGTITLMGINISEFDVNTQIIMI</sequence>
<reference evidence="3 4" key="1">
    <citation type="journal article" date="2007" name="PLoS Genet.">
        <title>Patterns and implications of gene gain and loss in the evolution of Prochlorococcus.</title>
        <authorList>
            <person name="Kettler G.C."/>
            <person name="Martiny A.C."/>
            <person name="Huang K."/>
            <person name="Zucker J."/>
            <person name="Coleman M.L."/>
            <person name="Rodrigue S."/>
            <person name="Chen F."/>
            <person name="Lapidus A."/>
            <person name="Ferriera S."/>
            <person name="Johnson J."/>
            <person name="Steglich C."/>
            <person name="Church G.M."/>
            <person name="Richardson P."/>
            <person name="Chisholm S.W."/>
        </authorList>
    </citation>
    <scope>NUCLEOTIDE SEQUENCE [LARGE SCALE GENOMIC DNA]</scope>
    <source>
        <strain evidence="3 4">MIT 9303</strain>
    </source>
</reference>
<protein>
    <recommendedName>
        <fullName evidence="5">Serralysin</fullName>
    </recommendedName>
</protein>
<dbReference type="InterPro" id="IPR018511">
    <property type="entry name" value="Hemolysin-typ_Ca-bd_CS"/>
</dbReference>
<dbReference type="InterPro" id="IPR001343">
    <property type="entry name" value="Hemolysn_Ca-bd"/>
</dbReference>
<dbReference type="EMBL" id="CP000554">
    <property type="protein sequence ID" value="ABM76850.1"/>
    <property type="molecule type" value="Genomic_DNA"/>
</dbReference>
<dbReference type="BioCyc" id="PMAR59922:G1G80-91-MONOMER"/>
<dbReference type="PRINTS" id="PR00313">
    <property type="entry name" value="CABNDNGRPT"/>
</dbReference>
<dbReference type="PANTHER" id="PTHR38340">
    <property type="entry name" value="S-LAYER PROTEIN"/>
    <property type="match status" value="1"/>
</dbReference>
<dbReference type="Pfam" id="PF00353">
    <property type="entry name" value="HemolysinCabind"/>
    <property type="match status" value="2"/>
</dbReference>
<name>A2C5U0_PROM3</name>
<dbReference type="HOGENOM" id="CLU_629920_0_0_3"/>
<dbReference type="SUPFAM" id="SSF51120">
    <property type="entry name" value="beta-Roll"/>
    <property type="match status" value="1"/>
</dbReference>
<dbReference type="InterPro" id="IPR024079">
    <property type="entry name" value="MetalloPept_cat_dom_sf"/>
</dbReference>
<evidence type="ECO:0008006" key="5">
    <source>
        <dbReference type="Google" id="ProtNLM"/>
    </source>
</evidence>
<dbReference type="AlphaFoldDB" id="A2C5U0"/>
<comment type="subcellular location">
    <subcellularLocation>
        <location evidence="1">Secreted</location>
    </subcellularLocation>
</comment>
<dbReference type="PANTHER" id="PTHR38340:SF1">
    <property type="entry name" value="S-LAYER PROTEIN"/>
    <property type="match status" value="1"/>
</dbReference>
<dbReference type="GO" id="GO:0008237">
    <property type="term" value="F:metallopeptidase activity"/>
    <property type="evidence" value="ECO:0007669"/>
    <property type="project" value="InterPro"/>
</dbReference>
<dbReference type="InterPro" id="IPR050557">
    <property type="entry name" value="RTX_toxin/Mannuronan_C5-epim"/>
</dbReference>
<dbReference type="RefSeq" id="WP_011824781.1">
    <property type="nucleotide sequence ID" value="NC_008820.1"/>
</dbReference>
<proteinExistence type="predicted"/>
<accession>A2C5U0</accession>
<dbReference type="PROSITE" id="PS00330">
    <property type="entry name" value="HEMOLYSIN_CALCIUM"/>
    <property type="match status" value="1"/>
</dbReference>
<dbReference type="InterPro" id="IPR011049">
    <property type="entry name" value="Serralysin-like_metalloprot_C"/>
</dbReference>
<evidence type="ECO:0000256" key="2">
    <source>
        <dbReference type="ARBA" id="ARBA00022525"/>
    </source>
</evidence>
<dbReference type="STRING" id="59922.P9303_00951"/>
<dbReference type="KEGG" id="pmf:P9303_00951"/>
<evidence type="ECO:0000313" key="4">
    <source>
        <dbReference type="Proteomes" id="UP000002274"/>
    </source>
</evidence>
<dbReference type="Gene3D" id="2.150.10.10">
    <property type="entry name" value="Serralysin-like metalloprotease, C-terminal"/>
    <property type="match status" value="2"/>
</dbReference>
<dbReference type="GO" id="GO:0005576">
    <property type="term" value="C:extracellular region"/>
    <property type="evidence" value="ECO:0007669"/>
    <property type="project" value="UniProtKB-SubCell"/>
</dbReference>
<dbReference type="SUPFAM" id="SSF55486">
    <property type="entry name" value="Metalloproteases ('zincins'), catalytic domain"/>
    <property type="match status" value="1"/>
</dbReference>
<keyword evidence="2" id="KW-0964">Secreted</keyword>
<evidence type="ECO:0000256" key="1">
    <source>
        <dbReference type="ARBA" id="ARBA00004613"/>
    </source>
</evidence>
<evidence type="ECO:0000313" key="3">
    <source>
        <dbReference type="EMBL" id="ABM76850.1"/>
    </source>
</evidence>
<dbReference type="GO" id="GO:0005509">
    <property type="term" value="F:calcium ion binding"/>
    <property type="evidence" value="ECO:0007669"/>
    <property type="project" value="InterPro"/>
</dbReference>
<organism evidence="3 4">
    <name type="scientific">Prochlorococcus marinus (strain MIT 9303)</name>
    <dbReference type="NCBI Taxonomy" id="59922"/>
    <lineage>
        <taxon>Bacteria</taxon>
        <taxon>Bacillati</taxon>
        <taxon>Cyanobacteriota</taxon>
        <taxon>Cyanophyceae</taxon>
        <taxon>Synechococcales</taxon>
        <taxon>Prochlorococcaceae</taxon>
        <taxon>Prochlorococcus</taxon>
    </lineage>
</organism>
<dbReference type="Gene3D" id="3.40.390.10">
    <property type="entry name" value="Collagenase (Catalytic Domain)"/>
    <property type="match status" value="1"/>
</dbReference>